<evidence type="ECO:0000256" key="5">
    <source>
        <dbReference type="ARBA" id="ARBA00012574"/>
    </source>
</evidence>
<proteinExistence type="inferred from homology"/>
<reference evidence="13" key="1">
    <citation type="journal article" date="2020" name="Stud. Mycol.">
        <title>101 Dothideomycetes genomes: a test case for predicting lifestyles and emergence of pathogens.</title>
        <authorList>
            <person name="Haridas S."/>
            <person name="Albert R."/>
            <person name="Binder M."/>
            <person name="Bloem J."/>
            <person name="Labutti K."/>
            <person name="Salamov A."/>
            <person name="Andreopoulos B."/>
            <person name="Baker S."/>
            <person name="Barry K."/>
            <person name="Bills G."/>
            <person name="Bluhm B."/>
            <person name="Cannon C."/>
            <person name="Castanera R."/>
            <person name="Culley D."/>
            <person name="Daum C."/>
            <person name="Ezra D."/>
            <person name="Gonzalez J."/>
            <person name="Henrissat B."/>
            <person name="Kuo A."/>
            <person name="Liang C."/>
            <person name="Lipzen A."/>
            <person name="Lutzoni F."/>
            <person name="Magnuson J."/>
            <person name="Mondo S."/>
            <person name="Nolan M."/>
            <person name="Ohm R."/>
            <person name="Pangilinan J."/>
            <person name="Park H.-J."/>
            <person name="Ramirez L."/>
            <person name="Alfaro M."/>
            <person name="Sun H."/>
            <person name="Tritt A."/>
            <person name="Yoshinaga Y."/>
            <person name="Zwiers L.-H."/>
            <person name="Turgeon B."/>
            <person name="Goodwin S."/>
            <person name="Spatafora J."/>
            <person name="Crous P."/>
            <person name="Grigoriev I."/>
        </authorList>
    </citation>
    <scope>NUCLEOTIDE SEQUENCE</scope>
    <source>
        <strain evidence="13">CBS 279.74</strain>
    </source>
</reference>
<dbReference type="GO" id="GO:0030145">
    <property type="term" value="F:manganese ion binding"/>
    <property type="evidence" value="ECO:0007669"/>
    <property type="project" value="InterPro"/>
</dbReference>
<sequence>MGGGNLKPYDDVLKGKYPAKAHAKKVAEYIVSKGGDKNGTIYLEGQKQKLLEDNDSEAPFRQRRYFFYLSGCVLPDSYLTYDIASEKLILYIPPVEPEEVIWSGLPMSVEEAQEKYNVDEVKTTSDVNSYLTSKESSQSTLYAIPEQVSDHITFIAYAKTEFSLLKPAIETCRVIKTPYEIALIQKANVISTAAHVAVMQAASTAKNETELEAIFLKECISRNAKHQAYHSIVAAGENGATLHYVRNDQKIEKQNLLLLDAGCEVDCYASDITRTFPLSGEFNDETLAIYKIVLDMQHQCIAALKEGVLWDGVHELAHRIAIAGLLDLGILKGDKDEIFKARTSVAFFPHGLGHYLGMDTHDTGGNPNYSDTDSMFRYLRVRGTLPAGSVITVEPGIYFCRFIIEPYLKDEKQKAFIDEKVLEKYWSVGGVRIEDNILITKEGYENLTPTPKEIEDLKKIIKG</sequence>
<dbReference type="FunFam" id="3.90.230.10:FF:000002">
    <property type="entry name" value="Xaa-Pro aminopeptidase 3"/>
    <property type="match status" value="1"/>
</dbReference>
<keyword evidence="6 13" id="KW-0031">Aminopeptidase</keyword>
<dbReference type="PANTHER" id="PTHR43226:SF1">
    <property type="entry name" value="XAA-PRO DIPEPTIDASE"/>
    <property type="match status" value="1"/>
</dbReference>
<dbReference type="InterPro" id="IPR000994">
    <property type="entry name" value="Pept_M24"/>
</dbReference>
<evidence type="ECO:0000313" key="14">
    <source>
        <dbReference type="Proteomes" id="UP000799428"/>
    </source>
</evidence>
<dbReference type="CDD" id="cd01087">
    <property type="entry name" value="Prolidase"/>
    <property type="match status" value="1"/>
</dbReference>
<dbReference type="InterPro" id="IPR052433">
    <property type="entry name" value="X-Pro_dipept-like"/>
</dbReference>
<dbReference type="Gene3D" id="3.40.350.10">
    <property type="entry name" value="Creatinase/prolidase N-terminal domain"/>
    <property type="match status" value="1"/>
</dbReference>
<gene>
    <name evidence="13" type="ORF">K504DRAFT_493973</name>
</gene>
<feature type="domain" description="Aminopeptidase P N-terminal" evidence="12">
    <location>
        <begin position="17"/>
        <end position="150"/>
    </location>
</feature>
<dbReference type="AlphaFoldDB" id="A0A6G1JY57"/>
<evidence type="ECO:0000256" key="7">
    <source>
        <dbReference type="ARBA" id="ARBA00022723"/>
    </source>
</evidence>
<dbReference type="Pfam" id="PF00557">
    <property type="entry name" value="Peptidase_M24"/>
    <property type="match status" value="1"/>
</dbReference>
<dbReference type="GO" id="GO:0070006">
    <property type="term" value="F:metalloaminopeptidase activity"/>
    <property type="evidence" value="ECO:0007669"/>
    <property type="project" value="InterPro"/>
</dbReference>
<dbReference type="InterPro" id="IPR007865">
    <property type="entry name" value="Aminopep_P_N"/>
</dbReference>
<dbReference type="Gene3D" id="3.90.230.10">
    <property type="entry name" value="Creatinase/methionine aminopeptidase superfamily"/>
    <property type="match status" value="1"/>
</dbReference>
<name>A0A6G1JY57_9PLEO</name>
<comment type="function">
    <text evidence="3">Catalyzes the removal of a penultimate prolyl residue from the N-termini of peptides.</text>
</comment>
<dbReference type="InterPro" id="IPR029149">
    <property type="entry name" value="Creatin/AminoP/Spt16_N"/>
</dbReference>
<evidence type="ECO:0000256" key="3">
    <source>
        <dbReference type="ARBA" id="ARBA00002443"/>
    </source>
</evidence>
<comment type="cofactor">
    <cofactor evidence="2">
        <name>Mn(2+)</name>
        <dbReference type="ChEBI" id="CHEBI:29035"/>
    </cofactor>
</comment>
<keyword evidence="14" id="KW-1185">Reference proteome</keyword>
<evidence type="ECO:0000259" key="12">
    <source>
        <dbReference type="SMART" id="SM01011"/>
    </source>
</evidence>
<dbReference type="Pfam" id="PF05195">
    <property type="entry name" value="AMP_N"/>
    <property type="match status" value="1"/>
</dbReference>
<dbReference type="GO" id="GO:0006508">
    <property type="term" value="P:proteolysis"/>
    <property type="evidence" value="ECO:0007669"/>
    <property type="project" value="TreeGrafter"/>
</dbReference>
<dbReference type="Proteomes" id="UP000799428">
    <property type="component" value="Unassembled WGS sequence"/>
</dbReference>
<dbReference type="InterPro" id="IPR036005">
    <property type="entry name" value="Creatinase/aminopeptidase-like"/>
</dbReference>
<keyword evidence="6 13" id="KW-0645">Protease</keyword>
<dbReference type="PANTHER" id="PTHR43226">
    <property type="entry name" value="XAA-PRO AMINOPEPTIDASE 3"/>
    <property type="match status" value="1"/>
</dbReference>
<comment type="similarity">
    <text evidence="4">Belongs to the peptidase M24B family.</text>
</comment>
<comment type="catalytic activity">
    <reaction evidence="1">
        <text>Release of any N-terminal amino acid, including proline, that is linked to proline, even from a dipeptide or tripeptide.</text>
        <dbReference type="EC" id="3.4.11.9"/>
    </reaction>
</comment>
<dbReference type="EMBL" id="MU005778">
    <property type="protein sequence ID" value="KAF2705546.1"/>
    <property type="molecule type" value="Genomic_DNA"/>
</dbReference>
<evidence type="ECO:0000256" key="9">
    <source>
        <dbReference type="ARBA" id="ARBA00023049"/>
    </source>
</evidence>
<keyword evidence="7" id="KW-0479">Metal-binding</keyword>
<evidence type="ECO:0000256" key="2">
    <source>
        <dbReference type="ARBA" id="ARBA00001936"/>
    </source>
</evidence>
<keyword evidence="9" id="KW-0482">Metalloprotease</keyword>
<protein>
    <recommendedName>
        <fullName evidence="5">Xaa-Pro aminopeptidase</fullName>
        <ecNumber evidence="5">3.4.11.9</ecNumber>
    </recommendedName>
    <alternativeName>
        <fullName evidence="11">Aminoacylproline aminopeptidase</fullName>
    </alternativeName>
</protein>
<evidence type="ECO:0000256" key="4">
    <source>
        <dbReference type="ARBA" id="ARBA00008766"/>
    </source>
</evidence>
<dbReference type="SUPFAM" id="SSF55920">
    <property type="entry name" value="Creatinase/aminopeptidase"/>
    <property type="match status" value="1"/>
</dbReference>
<accession>A0A6G1JY57</accession>
<dbReference type="OrthoDB" id="10261878at2759"/>
<evidence type="ECO:0000256" key="11">
    <source>
        <dbReference type="ARBA" id="ARBA00030849"/>
    </source>
</evidence>
<evidence type="ECO:0000256" key="1">
    <source>
        <dbReference type="ARBA" id="ARBA00001424"/>
    </source>
</evidence>
<keyword evidence="10" id="KW-0464">Manganese</keyword>
<dbReference type="EC" id="3.4.11.9" evidence="5"/>
<organism evidence="13 14">
    <name type="scientific">Pleomassaria siparia CBS 279.74</name>
    <dbReference type="NCBI Taxonomy" id="1314801"/>
    <lineage>
        <taxon>Eukaryota</taxon>
        <taxon>Fungi</taxon>
        <taxon>Dikarya</taxon>
        <taxon>Ascomycota</taxon>
        <taxon>Pezizomycotina</taxon>
        <taxon>Dothideomycetes</taxon>
        <taxon>Pleosporomycetidae</taxon>
        <taxon>Pleosporales</taxon>
        <taxon>Pleomassariaceae</taxon>
        <taxon>Pleomassaria</taxon>
    </lineage>
</organism>
<dbReference type="SUPFAM" id="SSF53092">
    <property type="entry name" value="Creatinase/prolidase N-terminal domain"/>
    <property type="match status" value="1"/>
</dbReference>
<evidence type="ECO:0000256" key="8">
    <source>
        <dbReference type="ARBA" id="ARBA00022801"/>
    </source>
</evidence>
<evidence type="ECO:0000313" key="13">
    <source>
        <dbReference type="EMBL" id="KAF2705546.1"/>
    </source>
</evidence>
<keyword evidence="8" id="KW-0378">Hydrolase</keyword>
<evidence type="ECO:0000256" key="10">
    <source>
        <dbReference type="ARBA" id="ARBA00023211"/>
    </source>
</evidence>
<dbReference type="SMART" id="SM01011">
    <property type="entry name" value="AMP_N"/>
    <property type="match status" value="1"/>
</dbReference>
<evidence type="ECO:0000256" key="6">
    <source>
        <dbReference type="ARBA" id="ARBA00022438"/>
    </source>
</evidence>